<dbReference type="InterPro" id="IPR016035">
    <property type="entry name" value="Acyl_Trfase/lysoPLipase"/>
</dbReference>
<comment type="caution">
    <text evidence="4">Lacks conserved residue(s) required for the propagation of feature annotation.</text>
</comment>
<evidence type="ECO:0000256" key="1">
    <source>
        <dbReference type="ARBA" id="ARBA00022801"/>
    </source>
</evidence>
<feature type="short sequence motif" description="GXSXG" evidence="4">
    <location>
        <begin position="38"/>
        <end position="42"/>
    </location>
</feature>
<feature type="short sequence motif" description="DGA/G" evidence="4">
    <location>
        <begin position="160"/>
        <end position="162"/>
    </location>
</feature>
<dbReference type="GO" id="GO:0016042">
    <property type="term" value="P:lipid catabolic process"/>
    <property type="evidence" value="ECO:0007669"/>
    <property type="project" value="UniProtKB-UniRule"/>
</dbReference>
<dbReference type="EMBL" id="CP017151">
    <property type="protein sequence ID" value="AOR73492.1"/>
    <property type="molecule type" value="Genomic_DNA"/>
</dbReference>
<dbReference type="PATRIC" id="fig|1613.112.peg.1962"/>
<evidence type="ECO:0000313" key="10">
    <source>
        <dbReference type="EMBL" id="QIX58640.1"/>
    </source>
</evidence>
<feature type="active site" description="Proton acceptor" evidence="4">
    <location>
        <position position="160"/>
    </location>
</feature>
<dbReference type="Proteomes" id="UP000503169">
    <property type="component" value="Chromosome"/>
</dbReference>
<protein>
    <submittedName>
        <fullName evidence="6">Alpha-beta hydrolase superfamily esterase</fullName>
    </submittedName>
    <submittedName>
        <fullName evidence="8">Patatin family protein</fullName>
    </submittedName>
</protein>
<name>A0A0G9GAV5_LIMFE</name>
<keyword evidence="3 4" id="KW-0443">Lipid metabolism</keyword>
<evidence type="ECO:0000256" key="4">
    <source>
        <dbReference type="PROSITE-ProRule" id="PRU01161"/>
    </source>
</evidence>
<reference evidence="10 14" key="4">
    <citation type="submission" date="2020-04" db="EMBL/GenBank/DDBJ databases">
        <title>Novel strain L. Fermentum HFD1 producer antibacterial peptides.</title>
        <authorList>
            <person name="Ozhegov G.D."/>
            <person name="Pavlova A.S."/>
            <person name="Zhuravleva D.E."/>
            <person name="Gogoleva N.V."/>
            <person name="Shagimardanova E.I."/>
            <person name="Markelova M.I."/>
            <person name="Yarullina D.R."/>
            <person name="Kayumov A.R."/>
        </authorList>
    </citation>
    <scope>NUCLEOTIDE SEQUENCE [LARGE SCALE GENOMIC DNA]</scope>
    <source>
        <strain evidence="10 14">HFD1</strain>
    </source>
</reference>
<evidence type="ECO:0000259" key="5">
    <source>
        <dbReference type="PROSITE" id="PS51635"/>
    </source>
</evidence>
<evidence type="ECO:0000313" key="11">
    <source>
        <dbReference type="Proteomes" id="UP000094714"/>
    </source>
</evidence>
<dbReference type="Gene3D" id="3.40.1090.10">
    <property type="entry name" value="Cytosolic phospholipase A2 catalytic domain"/>
    <property type="match status" value="2"/>
</dbReference>
<reference evidence="6 11" key="1">
    <citation type="submission" date="2016-09" db="EMBL/GenBank/DDBJ databases">
        <title>Genome Sequence of the Lactobacillus fermentum strain NCC2970 (CNCM I-5068).</title>
        <authorList>
            <person name="Barretto C."/>
            <person name="Ngom-Bru C."/>
            <person name="Genevaz A."/>
            <person name="Fournier C."/>
            <person name="Moine D."/>
            <person name="Kassam M."/>
            <person name="Iltis A."/>
            <person name="Sagory-Zalkind P."/>
            <person name="Faucherand G."/>
            <person name="Descombes P."/>
            <person name="Duboux S."/>
        </authorList>
    </citation>
    <scope>NUCLEOTIDE SEQUENCE [LARGE SCALE GENOMIC DNA]</scope>
    <source>
        <strain evidence="6 11">NCC2970</strain>
    </source>
</reference>
<dbReference type="InterPro" id="IPR037483">
    <property type="entry name" value="YjjU-like"/>
</dbReference>
<dbReference type="InterPro" id="IPR002641">
    <property type="entry name" value="PNPLA_dom"/>
</dbReference>
<dbReference type="SUPFAM" id="SSF52151">
    <property type="entry name" value="FabD/lysophospholipase-like"/>
    <property type="match status" value="1"/>
</dbReference>
<dbReference type="InterPro" id="IPR050301">
    <property type="entry name" value="NTE"/>
</dbReference>
<dbReference type="Pfam" id="PF19890">
    <property type="entry name" value="DUF6363"/>
    <property type="match status" value="1"/>
</dbReference>
<proteinExistence type="predicted"/>
<keyword evidence="1 4" id="KW-0378">Hydrolase</keyword>
<dbReference type="Proteomes" id="UP000236514">
    <property type="component" value="Unassembled WGS sequence"/>
</dbReference>
<sequence>MLYNAALVLEGGAMRGQYSTGVTDTFLKHHVEFKSVIGVSAGALCGANFVSKQYGRMADVNTHYRHDRNYISPLRLLKREEILNLDFLFEDHGWDWHNFDERAYQRSASDFTIVATALETGKAVTFTNATGEEFITDLKASSSMPFVSEPQVTTAGPCLDGGVADSIPFDIAQEQDFDKIVVVRTRPRDYRKKPTSRVLSEMYQHSFKDYPAFVDAGINRPTVYNQQVETLDQLEKDRQAFVIAPTEPIKVKRLEGNVKKIRQLYEQGQAQAEEILADVLNYLEN</sequence>
<evidence type="ECO:0000313" key="12">
    <source>
        <dbReference type="Proteomes" id="UP000236514"/>
    </source>
</evidence>
<evidence type="ECO:0000256" key="2">
    <source>
        <dbReference type="ARBA" id="ARBA00022963"/>
    </source>
</evidence>
<organism evidence="6 11">
    <name type="scientific">Limosilactobacillus fermentum</name>
    <name type="common">Lactobacillus fermentum</name>
    <dbReference type="NCBI Taxonomy" id="1613"/>
    <lineage>
        <taxon>Bacteria</taxon>
        <taxon>Bacillati</taxon>
        <taxon>Bacillota</taxon>
        <taxon>Bacilli</taxon>
        <taxon>Lactobacillales</taxon>
        <taxon>Lactobacillaceae</taxon>
        <taxon>Limosilactobacillus</taxon>
    </lineage>
</organism>
<feature type="domain" description="PNPLA" evidence="5">
    <location>
        <begin position="7"/>
        <end position="173"/>
    </location>
</feature>
<evidence type="ECO:0000313" key="14">
    <source>
        <dbReference type="Proteomes" id="UP000503169"/>
    </source>
</evidence>
<gene>
    <name evidence="9" type="ORF">C1Y38_08410</name>
    <name evidence="8" type="ORF">GC247_01505</name>
    <name evidence="10" type="ORF">HCY95_01076</name>
    <name evidence="6" type="ORF">LACFE_CDS0008</name>
    <name evidence="7" type="ORF">LACFE_CDS1873</name>
</gene>
<dbReference type="PANTHER" id="PTHR14226">
    <property type="entry name" value="NEUROPATHY TARGET ESTERASE/SWISS CHEESE D.MELANOGASTER"/>
    <property type="match status" value="1"/>
</dbReference>
<dbReference type="PANTHER" id="PTHR14226:SF25">
    <property type="entry name" value="PHOSPHOESTERASE"/>
    <property type="match status" value="1"/>
</dbReference>
<dbReference type="Proteomes" id="UP000094714">
    <property type="component" value="Chromosome"/>
</dbReference>
<dbReference type="EMBL" id="CP017151">
    <property type="protein sequence ID" value="AOR75313.1"/>
    <property type="molecule type" value="Genomic_DNA"/>
</dbReference>
<dbReference type="EMBL" id="WHJL01000008">
    <property type="protein sequence ID" value="MPQ34620.1"/>
    <property type="molecule type" value="Genomic_DNA"/>
</dbReference>
<dbReference type="InterPro" id="IPR045943">
    <property type="entry name" value="DUF6363"/>
</dbReference>
<keyword evidence="2 4" id="KW-0442">Lipid degradation</keyword>
<dbReference type="EMBL" id="POTQ01000019">
    <property type="protein sequence ID" value="PNV57396.1"/>
    <property type="molecule type" value="Genomic_DNA"/>
</dbReference>
<evidence type="ECO:0000313" key="13">
    <source>
        <dbReference type="Proteomes" id="UP000466799"/>
    </source>
</evidence>
<accession>A0A0G9GAV5</accession>
<dbReference type="Pfam" id="PF01734">
    <property type="entry name" value="Patatin"/>
    <property type="match status" value="1"/>
</dbReference>
<dbReference type="CDD" id="cd07208">
    <property type="entry name" value="Pat_hypo_Ecoli_yjju_like"/>
    <property type="match status" value="1"/>
</dbReference>
<reference evidence="8 13" key="3">
    <citation type="submission" date="2019-10" db="EMBL/GenBank/DDBJ databases">
        <title>Genome Sequencing and assembly of Lactobacillus fermentum I2, a lactic acid bacteria.</title>
        <authorList>
            <person name="Lopes L.S."/>
            <person name="Persinoti G.F."/>
            <person name="Riano-Pachon D.M."/>
            <person name="Labate C.A."/>
        </authorList>
    </citation>
    <scope>NUCLEOTIDE SEQUENCE [LARGE SCALE GENOMIC DNA]</scope>
    <source>
        <strain evidence="8 13">I2</strain>
    </source>
</reference>
<dbReference type="RefSeq" id="WP_003682978.1">
    <property type="nucleotide sequence ID" value="NZ_AP024320.1"/>
</dbReference>
<evidence type="ECO:0000313" key="6">
    <source>
        <dbReference type="EMBL" id="AOR73492.1"/>
    </source>
</evidence>
<dbReference type="AlphaFoldDB" id="A0A0G9GAV5"/>
<reference evidence="9 12" key="2">
    <citation type="submission" date="2018-01" db="EMBL/GenBank/DDBJ databases">
        <title>Draft genome sequence of the feruloyl esterase-producing strain Lactobacillus fermentum CRL 1446, isolated from artisanal goat milk cheese.</title>
        <authorList>
            <person name="Abeijon Mukdsi M.C."/>
            <person name="Saavedra L."/>
            <person name="Gauffin Cano M.P."/>
            <person name="Hebert E.M."/>
            <person name="Medina R.B."/>
        </authorList>
    </citation>
    <scope>NUCLEOTIDE SEQUENCE [LARGE SCALE GENOMIC DNA]</scope>
    <source>
        <strain evidence="9 12">CRL 1446</strain>
    </source>
</reference>
<dbReference type="EMBL" id="CP050919">
    <property type="protein sequence ID" value="QIX58640.1"/>
    <property type="molecule type" value="Genomic_DNA"/>
</dbReference>
<evidence type="ECO:0000313" key="8">
    <source>
        <dbReference type="EMBL" id="MPQ34620.1"/>
    </source>
</evidence>
<dbReference type="PROSITE" id="PS51635">
    <property type="entry name" value="PNPLA"/>
    <property type="match status" value="1"/>
</dbReference>
<evidence type="ECO:0000313" key="7">
    <source>
        <dbReference type="EMBL" id="AOR75313.1"/>
    </source>
</evidence>
<feature type="active site" description="Nucleophile" evidence="4">
    <location>
        <position position="40"/>
    </location>
</feature>
<dbReference type="Proteomes" id="UP000466799">
    <property type="component" value="Unassembled WGS sequence"/>
</dbReference>
<evidence type="ECO:0000313" key="9">
    <source>
        <dbReference type="EMBL" id="PNV57396.1"/>
    </source>
</evidence>
<dbReference type="GO" id="GO:0016787">
    <property type="term" value="F:hydrolase activity"/>
    <property type="evidence" value="ECO:0007669"/>
    <property type="project" value="UniProtKB-UniRule"/>
</dbReference>
<evidence type="ECO:0000256" key="3">
    <source>
        <dbReference type="ARBA" id="ARBA00023098"/>
    </source>
</evidence>